<feature type="signal peptide" evidence="2">
    <location>
        <begin position="1"/>
        <end position="26"/>
    </location>
</feature>
<evidence type="ECO:0000313" key="4">
    <source>
        <dbReference type="Proteomes" id="UP001295740"/>
    </source>
</evidence>
<comment type="caution">
    <text evidence="3">The sequence shown here is derived from an EMBL/GenBank/DDBJ whole genome shotgun (WGS) entry which is preliminary data.</text>
</comment>
<proteinExistence type="predicted"/>
<evidence type="ECO:0000256" key="2">
    <source>
        <dbReference type="SAM" id="SignalP"/>
    </source>
</evidence>
<evidence type="ECO:0000313" key="3">
    <source>
        <dbReference type="EMBL" id="CAJ2510580.1"/>
    </source>
</evidence>
<reference evidence="3" key="1">
    <citation type="submission" date="2023-10" db="EMBL/GenBank/DDBJ databases">
        <authorList>
            <person name="Hackl T."/>
        </authorList>
    </citation>
    <scope>NUCLEOTIDE SEQUENCE</scope>
</reference>
<accession>A0AAI8YMW8</accession>
<feature type="region of interest" description="Disordered" evidence="1">
    <location>
        <begin position="58"/>
        <end position="99"/>
    </location>
</feature>
<feature type="compositionally biased region" description="Low complexity" evidence="1">
    <location>
        <begin position="58"/>
        <end position="84"/>
    </location>
</feature>
<organism evidence="3 4">
    <name type="scientific">Anthostomella pinea</name>
    <dbReference type="NCBI Taxonomy" id="933095"/>
    <lineage>
        <taxon>Eukaryota</taxon>
        <taxon>Fungi</taxon>
        <taxon>Dikarya</taxon>
        <taxon>Ascomycota</taxon>
        <taxon>Pezizomycotina</taxon>
        <taxon>Sordariomycetes</taxon>
        <taxon>Xylariomycetidae</taxon>
        <taxon>Xylariales</taxon>
        <taxon>Xylariaceae</taxon>
        <taxon>Anthostomella</taxon>
    </lineage>
</organism>
<keyword evidence="2" id="KW-0732">Signal</keyword>
<dbReference type="EMBL" id="CAUWAG010000018">
    <property type="protein sequence ID" value="CAJ2510580.1"/>
    <property type="molecule type" value="Genomic_DNA"/>
</dbReference>
<dbReference type="AlphaFoldDB" id="A0AAI8YMW8"/>
<protein>
    <submittedName>
        <fullName evidence="3">Uu.00g062050.m01.CDS01</fullName>
    </submittedName>
</protein>
<feature type="chain" id="PRO_5042472915" evidence="2">
    <location>
        <begin position="27"/>
        <end position="99"/>
    </location>
</feature>
<sequence>MRVPSLFLLPVLAVTISASAIRRGNGRFPVLPAKRQTQVDKATIPVFDFHPGSTVPVAGTTSAAASSKPAASSNPVASSTAVAPTDPASDTGTIPAFVS</sequence>
<dbReference type="Proteomes" id="UP001295740">
    <property type="component" value="Unassembled WGS sequence"/>
</dbReference>
<gene>
    <name evidence="3" type="ORF">KHLLAP_LOCUS11048</name>
</gene>
<keyword evidence="4" id="KW-1185">Reference proteome</keyword>
<name>A0AAI8YMW8_9PEZI</name>
<evidence type="ECO:0000256" key="1">
    <source>
        <dbReference type="SAM" id="MobiDB-lite"/>
    </source>
</evidence>